<dbReference type="InterPro" id="IPR006050">
    <property type="entry name" value="DNA_photolyase_N"/>
</dbReference>
<evidence type="ECO:0000256" key="7">
    <source>
        <dbReference type="RuleBase" id="RU367151"/>
    </source>
</evidence>
<keyword evidence="3 6" id="KW-0285">Flavoprotein</keyword>
<dbReference type="NCBIfam" id="TIGR02765">
    <property type="entry name" value="crypto_DASH"/>
    <property type="match status" value="1"/>
</dbReference>
<dbReference type="InterPro" id="IPR036155">
    <property type="entry name" value="Crypto/Photolyase_N_sf"/>
</dbReference>
<evidence type="ECO:0000259" key="8">
    <source>
        <dbReference type="PROSITE" id="PS51645"/>
    </source>
</evidence>
<dbReference type="InterPro" id="IPR036134">
    <property type="entry name" value="Crypto/Photolyase_FAD-like_sf"/>
</dbReference>
<dbReference type="GO" id="GO:0003677">
    <property type="term" value="F:DNA binding"/>
    <property type="evidence" value="ECO:0007669"/>
    <property type="project" value="TreeGrafter"/>
</dbReference>
<dbReference type="GO" id="GO:0000719">
    <property type="term" value="P:photoreactive repair"/>
    <property type="evidence" value="ECO:0007669"/>
    <property type="project" value="TreeGrafter"/>
</dbReference>
<feature type="binding site" evidence="6">
    <location>
        <begin position="279"/>
        <end position="286"/>
    </location>
    <ligand>
        <name>FAD</name>
        <dbReference type="ChEBI" id="CHEBI:57692"/>
    </ligand>
</feature>
<dbReference type="Gene3D" id="3.40.50.620">
    <property type="entry name" value="HUPs"/>
    <property type="match status" value="1"/>
</dbReference>
<dbReference type="InterPro" id="IPR014133">
    <property type="entry name" value="Cry_DASH"/>
</dbReference>
<feature type="binding site" evidence="6">
    <location>
        <begin position="375"/>
        <end position="377"/>
    </location>
    <ligand>
        <name>FAD</name>
        <dbReference type="ChEBI" id="CHEBI:57692"/>
    </ligand>
</feature>
<reference evidence="9" key="1">
    <citation type="journal article" date="2014" name="Int. J. Syst. Evol. Microbiol.">
        <title>Complete genome sequence of Corynebacterium casei LMG S-19264T (=DSM 44701T), isolated from a smear-ripened cheese.</title>
        <authorList>
            <consortium name="US DOE Joint Genome Institute (JGI-PGF)"/>
            <person name="Walter F."/>
            <person name="Albersmeier A."/>
            <person name="Kalinowski J."/>
            <person name="Ruckert C."/>
        </authorList>
    </citation>
    <scope>NUCLEOTIDE SEQUENCE</scope>
    <source>
        <strain evidence="9">KCTC 32182</strain>
    </source>
</reference>
<gene>
    <name evidence="9" type="primary">cry1</name>
    <name evidence="9" type="ORF">GCM10011289_17400</name>
</gene>
<dbReference type="InterPro" id="IPR002081">
    <property type="entry name" value="Cryptochrome/DNA_photolyase_1"/>
</dbReference>
<dbReference type="PROSITE" id="PS51645">
    <property type="entry name" value="PHR_CRY_ALPHA_BETA"/>
    <property type="match status" value="1"/>
</dbReference>
<keyword evidence="5 7" id="KW-0157">Chromophore</keyword>
<evidence type="ECO:0000256" key="1">
    <source>
        <dbReference type="ARBA" id="ARBA00005862"/>
    </source>
</evidence>
<comment type="cofactor">
    <cofactor evidence="6 7">
        <name>FAD</name>
        <dbReference type="ChEBI" id="CHEBI:57692"/>
    </cofactor>
    <text evidence="6 7">Binds 1 FAD per subunit.</text>
</comment>
<dbReference type="Gene3D" id="1.10.579.10">
    <property type="entry name" value="DNA Cyclobutane Dipyrimidine Photolyase, subunit A, domain 3"/>
    <property type="match status" value="1"/>
</dbReference>
<comment type="caution">
    <text evidence="9">The sequence shown here is derived from an EMBL/GenBank/DDBJ whole genome shotgun (WGS) entry which is preliminary data.</text>
</comment>
<feature type="binding site" evidence="6">
    <location>
        <position position="226"/>
    </location>
    <ligand>
        <name>FAD</name>
        <dbReference type="ChEBI" id="CHEBI:57692"/>
    </ligand>
</feature>
<dbReference type="Gene3D" id="1.25.40.80">
    <property type="match status" value="1"/>
</dbReference>
<dbReference type="PANTHER" id="PTHR11455:SF22">
    <property type="entry name" value="CRYPTOCHROME DASH"/>
    <property type="match status" value="1"/>
</dbReference>
<dbReference type="GO" id="GO:0003904">
    <property type="term" value="F:deoxyribodipyrimidine photo-lyase activity"/>
    <property type="evidence" value="ECO:0007669"/>
    <property type="project" value="TreeGrafter"/>
</dbReference>
<dbReference type="Pfam" id="PF00875">
    <property type="entry name" value="DNA_photolyase"/>
    <property type="match status" value="1"/>
</dbReference>
<accession>A0A918P2T4</accession>
<dbReference type="SUPFAM" id="SSF48173">
    <property type="entry name" value="Cryptochrome/photolyase FAD-binding domain"/>
    <property type="match status" value="1"/>
</dbReference>
<evidence type="ECO:0000313" key="9">
    <source>
        <dbReference type="EMBL" id="GGY14600.1"/>
    </source>
</evidence>
<dbReference type="Proteomes" id="UP000645257">
    <property type="component" value="Unassembled WGS sequence"/>
</dbReference>
<dbReference type="PROSITE" id="PS00394">
    <property type="entry name" value="DNA_PHOTOLYASES_1_1"/>
    <property type="match status" value="1"/>
</dbReference>
<evidence type="ECO:0000313" key="10">
    <source>
        <dbReference type="Proteomes" id="UP000645257"/>
    </source>
</evidence>
<evidence type="ECO:0000256" key="3">
    <source>
        <dbReference type="ARBA" id="ARBA00022630"/>
    </source>
</evidence>
<dbReference type="GO" id="GO:0071949">
    <property type="term" value="F:FAD binding"/>
    <property type="evidence" value="ECO:0007669"/>
    <property type="project" value="TreeGrafter"/>
</dbReference>
<evidence type="ECO:0000256" key="6">
    <source>
        <dbReference type="PIRSR" id="PIRSR602081-1"/>
    </source>
</evidence>
<evidence type="ECO:0000256" key="5">
    <source>
        <dbReference type="ARBA" id="ARBA00022991"/>
    </source>
</evidence>
<evidence type="ECO:0000256" key="2">
    <source>
        <dbReference type="ARBA" id="ARBA00017881"/>
    </source>
</evidence>
<protein>
    <recommendedName>
        <fullName evidence="2 7">Cryptochrome DASH</fullName>
    </recommendedName>
</protein>
<proteinExistence type="inferred from homology"/>
<feature type="domain" description="Photolyase/cryptochrome alpha/beta" evidence="8">
    <location>
        <begin position="2"/>
        <end position="129"/>
    </location>
</feature>
<reference evidence="9" key="2">
    <citation type="submission" date="2020-09" db="EMBL/GenBank/DDBJ databases">
        <authorList>
            <person name="Sun Q."/>
            <person name="Kim S."/>
        </authorList>
    </citation>
    <scope>NUCLEOTIDE SEQUENCE</scope>
    <source>
        <strain evidence="9">KCTC 32182</strain>
    </source>
</reference>
<dbReference type="InterPro" id="IPR014729">
    <property type="entry name" value="Rossmann-like_a/b/a_fold"/>
</dbReference>
<evidence type="ECO:0000256" key="4">
    <source>
        <dbReference type="ARBA" id="ARBA00022827"/>
    </source>
</evidence>
<feature type="binding site" evidence="6">
    <location>
        <begin position="239"/>
        <end position="243"/>
    </location>
    <ligand>
        <name>FAD</name>
        <dbReference type="ChEBI" id="CHEBI:57692"/>
    </ligand>
</feature>
<dbReference type="InterPro" id="IPR005101">
    <property type="entry name" value="Cryptochr/Photolyase_FAD-bd"/>
</dbReference>
<dbReference type="PRINTS" id="PR00147">
    <property type="entry name" value="DNAPHOTLYASE"/>
</dbReference>
<keyword evidence="10" id="KW-1185">Reference proteome</keyword>
<name>A0A918P2T4_9NEIS</name>
<dbReference type="PANTHER" id="PTHR11455">
    <property type="entry name" value="CRYPTOCHROME"/>
    <property type="match status" value="1"/>
</dbReference>
<dbReference type="SUPFAM" id="SSF52425">
    <property type="entry name" value="Cryptochrome/photolyase, N-terminal domain"/>
    <property type="match status" value="1"/>
</dbReference>
<dbReference type="Pfam" id="PF03441">
    <property type="entry name" value="FAD_binding_7"/>
    <property type="match status" value="1"/>
</dbReference>
<dbReference type="RefSeq" id="WP_189533371.1">
    <property type="nucleotide sequence ID" value="NZ_BMYX01000008.1"/>
</dbReference>
<comment type="similarity">
    <text evidence="1 7">Belongs to the DNA photolyase class-1 family.</text>
</comment>
<dbReference type="EMBL" id="BMYX01000008">
    <property type="protein sequence ID" value="GGY14600.1"/>
    <property type="molecule type" value="Genomic_DNA"/>
</dbReference>
<sequence length="423" mass="47184">MSTIIYWLRQDLRLDDNAALLAACAGAKLLPVYCHALQTDSGWGFLRAGPHRLAFTGQALDALRRALRARGSELCEIAGAPADVLPRLARQISADRVVCEHIAAPEEEAEVAALRRAGLRVDTIWQSSLYAPQQLPFAPDRLPMTFTPFRQAIERAARVPEAPLATPDTLPPLPEDWQRAESPARVPPAVEPRSSFPYHLPAFHGGEDAARAHLGRYLASALPHRYKATRDSLHGTDYSTKLSPWLACGALSPRRVWQALKDFEAERGASESSDWIGFELLWRDYFRFLLLRHGTRLFRATGLSCQPVSAHNEAAFRDWRHGETGQPLVDAAMRELAASGYLSNRLRQVAASYLVYECGGDWRAGAAWFEAQLIDYDVYSNQGNWLYIAGRGTDPRGGRRFNPQRQADEHDAQGDYRALWSSA</sequence>
<dbReference type="InterPro" id="IPR018394">
    <property type="entry name" value="DNA_photolyase_1_CS_C"/>
</dbReference>
<organism evidence="9 10">
    <name type="scientific">Paludibacterium paludis</name>
    <dbReference type="NCBI Taxonomy" id="1225769"/>
    <lineage>
        <taxon>Bacteria</taxon>
        <taxon>Pseudomonadati</taxon>
        <taxon>Pseudomonadota</taxon>
        <taxon>Betaproteobacteria</taxon>
        <taxon>Neisseriales</taxon>
        <taxon>Chromobacteriaceae</taxon>
        <taxon>Paludibacterium</taxon>
    </lineage>
</organism>
<keyword evidence="4 6" id="KW-0274">FAD</keyword>
<comment type="function">
    <text evidence="7">May have a photoreceptor function.</text>
</comment>
<comment type="cofactor">
    <cofactor evidence="7">
        <name>(6R)-5,10-methylene-5,6,7,8-tetrahydrofolate</name>
        <dbReference type="ChEBI" id="CHEBI:15636"/>
    </cofactor>
    <text evidence="7">Binds 1 5,10-methenyltetrahydrofolate (MTHF) per subunit.</text>
</comment>
<dbReference type="AlphaFoldDB" id="A0A918P2T4"/>